<dbReference type="InterPro" id="IPR023271">
    <property type="entry name" value="Aquaporin-like"/>
</dbReference>
<dbReference type="AlphaFoldDB" id="A0A7R9BGN3"/>
<dbReference type="EMBL" id="CAJPEX010000337">
    <property type="protein sequence ID" value="CAG0915133.1"/>
    <property type="molecule type" value="Genomic_DNA"/>
</dbReference>
<feature type="transmembrane region" description="Helical" evidence="13">
    <location>
        <begin position="62"/>
        <end position="82"/>
    </location>
</feature>
<evidence type="ECO:0000256" key="9">
    <source>
        <dbReference type="ARBA" id="ARBA00023136"/>
    </source>
</evidence>
<keyword evidence="9 13" id="KW-0472">Membrane</keyword>
<feature type="region of interest" description="Disordered" evidence="12">
    <location>
        <begin position="96"/>
        <end position="115"/>
    </location>
</feature>
<evidence type="ECO:0000256" key="7">
    <source>
        <dbReference type="ARBA" id="ARBA00022989"/>
    </source>
</evidence>
<gene>
    <name evidence="14" type="ORF">NMOB1V02_LOCUS2791</name>
</gene>
<reference evidence="14" key="1">
    <citation type="submission" date="2020-11" db="EMBL/GenBank/DDBJ databases">
        <authorList>
            <person name="Tran Van P."/>
        </authorList>
    </citation>
    <scope>NUCLEOTIDE SEQUENCE</scope>
</reference>
<evidence type="ECO:0000256" key="11">
    <source>
        <dbReference type="RuleBase" id="RU361177"/>
    </source>
</evidence>
<name>A0A7R9BGN3_9CRUS</name>
<dbReference type="SUPFAM" id="SSF50249">
    <property type="entry name" value="Nucleic acid-binding proteins"/>
    <property type="match status" value="1"/>
</dbReference>
<evidence type="ECO:0000256" key="8">
    <source>
        <dbReference type="ARBA" id="ARBA00023002"/>
    </source>
</evidence>
<evidence type="ECO:0000256" key="4">
    <source>
        <dbReference type="ARBA" id="ARBA00022692"/>
    </source>
</evidence>
<keyword evidence="8 11" id="KW-0560">Oxidoreductase</keyword>
<keyword evidence="5 11" id="KW-0274">FAD</keyword>
<dbReference type="GO" id="GO:0050661">
    <property type="term" value="F:NADP binding"/>
    <property type="evidence" value="ECO:0007669"/>
    <property type="project" value="InterPro"/>
</dbReference>
<organism evidence="14">
    <name type="scientific">Notodromas monacha</name>
    <dbReference type="NCBI Taxonomy" id="399045"/>
    <lineage>
        <taxon>Eukaryota</taxon>
        <taxon>Metazoa</taxon>
        <taxon>Ecdysozoa</taxon>
        <taxon>Arthropoda</taxon>
        <taxon>Crustacea</taxon>
        <taxon>Oligostraca</taxon>
        <taxon>Ostracoda</taxon>
        <taxon>Podocopa</taxon>
        <taxon>Podocopida</taxon>
        <taxon>Cypridocopina</taxon>
        <taxon>Cypridoidea</taxon>
        <taxon>Cyprididae</taxon>
        <taxon>Notodromas</taxon>
    </lineage>
</organism>
<dbReference type="PROSITE" id="PS00055">
    <property type="entry name" value="RIBOSOMAL_S12"/>
    <property type="match status" value="1"/>
</dbReference>
<protein>
    <recommendedName>
        <fullName evidence="11">Flavin-containing monooxygenase</fullName>
        <ecNumber evidence="11">1.-.-.-</ecNumber>
    </recommendedName>
</protein>
<dbReference type="CDD" id="cd03368">
    <property type="entry name" value="Ribosomal_S12"/>
    <property type="match status" value="1"/>
</dbReference>
<keyword evidence="3 11" id="KW-0285">Flavoprotein</keyword>
<dbReference type="InterPro" id="IPR000425">
    <property type="entry name" value="MIP"/>
</dbReference>
<evidence type="ECO:0000256" key="6">
    <source>
        <dbReference type="ARBA" id="ARBA00022980"/>
    </source>
</evidence>
<evidence type="ECO:0000256" key="3">
    <source>
        <dbReference type="ARBA" id="ARBA00022630"/>
    </source>
</evidence>
<keyword evidence="6" id="KW-0689">Ribosomal protein</keyword>
<dbReference type="Gene3D" id="1.20.1080.10">
    <property type="entry name" value="Glycerol uptake facilitator protein"/>
    <property type="match status" value="1"/>
</dbReference>
<dbReference type="GO" id="GO:0050660">
    <property type="term" value="F:flavin adenine dinucleotide binding"/>
    <property type="evidence" value="ECO:0007669"/>
    <property type="project" value="InterPro"/>
</dbReference>
<comment type="similarity">
    <text evidence="2">Belongs to the universal ribosomal protein uS12 family.</text>
</comment>
<evidence type="ECO:0000256" key="1">
    <source>
        <dbReference type="ARBA" id="ARBA00004141"/>
    </source>
</evidence>
<dbReference type="GO" id="GO:0015935">
    <property type="term" value="C:small ribosomal subunit"/>
    <property type="evidence" value="ECO:0007669"/>
    <property type="project" value="InterPro"/>
</dbReference>
<evidence type="ECO:0000256" key="12">
    <source>
        <dbReference type="SAM" id="MobiDB-lite"/>
    </source>
</evidence>
<dbReference type="InterPro" id="IPR020946">
    <property type="entry name" value="Flavin_mOase-like"/>
</dbReference>
<dbReference type="SUPFAM" id="SSF81338">
    <property type="entry name" value="Aquaporin-like"/>
    <property type="match status" value="1"/>
</dbReference>
<proteinExistence type="inferred from homology"/>
<accession>A0A7R9BGN3</accession>
<dbReference type="EMBL" id="OA882374">
    <property type="protein sequence ID" value="CAD7274981.1"/>
    <property type="molecule type" value="Genomic_DNA"/>
</dbReference>
<comment type="cofactor">
    <cofactor evidence="11">
        <name>FAD</name>
        <dbReference type="ChEBI" id="CHEBI:57692"/>
    </cofactor>
</comment>
<dbReference type="GO" id="GO:0015267">
    <property type="term" value="F:channel activity"/>
    <property type="evidence" value="ECO:0007669"/>
    <property type="project" value="InterPro"/>
</dbReference>
<evidence type="ECO:0000313" key="15">
    <source>
        <dbReference type="Proteomes" id="UP000678499"/>
    </source>
</evidence>
<keyword evidence="7 13" id="KW-1133">Transmembrane helix</keyword>
<dbReference type="InterPro" id="IPR005679">
    <property type="entry name" value="Ribosomal_uS12_bac"/>
</dbReference>
<dbReference type="InterPro" id="IPR012340">
    <property type="entry name" value="NA-bd_OB-fold"/>
</dbReference>
<evidence type="ECO:0000256" key="2">
    <source>
        <dbReference type="ARBA" id="ARBA00005657"/>
    </source>
</evidence>
<dbReference type="GO" id="GO:0016020">
    <property type="term" value="C:membrane"/>
    <property type="evidence" value="ECO:0007669"/>
    <property type="project" value="UniProtKB-SubCell"/>
</dbReference>
<evidence type="ECO:0000256" key="5">
    <source>
        <dbReference type="ARBA" id="ARBA00022827"/>
    </source>
</evidence>
<dbReference type="OrthoDB" id="361013at2759"/>
<dbReference type="GO" id="GO:0004499">
    <property type="term" value="F:N,N-dimethylaniline monooxygenase activity"/>
    <property type="evidence" value="ECO:0007669"/>
    <property type="project" value="InterPro"/>
</dbReference>
<dbReference type="Gene3D" id="2.40.50.140">
    <property type="entry name" value="Nucleic acid-binding proteins"/>
    <property type="match status" value="1"/>
</dbReference>
<dbReference type="PRINTS" id="PR01034">
    <property type="entry name" value="RIBOSOMALS12"/>
</dbReference>
<sequence>MLFPVLLRPSNTLDLTLFDVSCTVDDDIRVFLRLRGPFTGASMNPARSLGPAVISGYWEHQYVYWIGPLIGGALGGLIYAVLFDAKYFEKSEDLTQETPRPFDDETHFGSQGHYAEGKGSKSARFDTVMMLTFGLNLLRAVTPILRSNPLLYAPKFRTDLLVASSARGVLTAKEQKTVRSTPRRVRDLDRDLSKISFFDTFSPQCPSFPDPGHYLARRGCHDILWMNHNGPVIKPKSKKNPLGNQPFAKGIVLKTLIRKPKKPNSANRRCVLVRLSTGKEMFAYVPGEGHNLQEHNVVLVRVGRLQDVPGVKLKREFHSAMKMRVAVIGAGAAGLCAVKKLVSVGHDVICYERGSGVGGTWVFDERIGIDDHGLPVHSSMYKGLR</sequence>
<dbReference type="Proteomes" id="UP000678499">
    <property type="component" value="Unassembled WGS sequence"/>
</dbReference>
<keyword evidence="4 13" id="KW-0812">Transmembrane</keyword>
<dbReference type="Gene3D" id="3.50.50.60">
    <property type="entry name" value="FAD/NAD(P)-binding domain"/>
    <property type="match status" value="1"/>
</dbReference>
<dbReference type="GO" id="GO:0003735">
    <property type="term" value="F:structural constituent of ribosome"/>
    <property type="evidence" value="ECO:0007669"/>
    <property type="project" value="InterPro"/>
</dbReference>
<comment type="subcellular location">
    <subcellularLocation>
        <location evidence="1">Membrane</location>
        <topology evidence="1">Multi-pass membrane protein</topology>
    </subcellularLocation>
</comment>
<keyword evidence="11" id="KW-0503">Monooxygenase</keyword>
<dbReference type="PANTHER" id="PTHR11652">
    <property type="entry name" value="30S RIBOSOMAL PROTEIN S12 FAMILY MEMBER"/>
    <property type="match status" value="1"/>
</dbReference>
<evidence type="ECO:0000256" key="13">
    <source>
        <dbReference type="SAM" id="Phobius"/>
    </source>
</evidence>
<keyword evidence="15" id="KW-1185">Reference proteome</keyword>
<keyword evidence="10" id="KW-0687">Ribonucleoprotein</keyword>
<dbReference type="Pfam" id="PF00164">
    <property type="entry name" value="Ribosom_S12_S23"/>
    <property type="match status" value="1"/>
</dbReference>
<dbReference type="InterPro" id="IPR036188">
    <property type="entry name" value="FAD/NAD-bd_sf"/>
</dbReference>
<dbReference type="SUPFAM" id="SSF51905">
    <property type="entry name" value="FAD/NAD(P)-binding domain"/>
    <property type="match status" value="1"/>
</dbReference>
<comment type="similarity">
    <text evidence="11">Belongs to the FMO family.</text>
</comment>
<dbReference type="Pfam" id="PF00743">
    <property type="entry name" value="FMO-like"/>
    <property type="match status" value="1"/>
</dbReference>
<dbReference type="EC" id="1.-.-.-" evidence="11"/>
<dbReference type="Pfam" id="PF00230">
    <property type="entry name" value="MIP"/>
    <property type="match status" value="1"/>
</dbReference>
<evidence type="ECO:0000256" key="10">
    <source>
        <dbReference type="ARBA" id="ARBA00023274"/>
    </source>
</evidence>
<evidence type="ECO:0000313" key="14">
    <source>
        <dbReference type="EMBL" id="CAD7274981.1"/>
    </source>
</evidence>
<dbReference type="GO" id="GO:0006412">
    <property type="term" value="P:translation"/>
    <property type="evidence" value="ECO:0007669"/>
    <property type="project" value="InterPro"/>
</dbReference>
<dbReference type="InterPro" id="IPR006032">
    <property type="entry name" value="Ribosomal_uS12"/>
</dbReference>